<proteinExistence type="predicted"/>
<gene>
    <name evidence="3" type="ORF">FIBRA_00771</name>
</gene>
<dbReference type="EMBL" id="HE796899">
    <property type="protein sequence ID" value="CCL98766.1"/>
    <property type="molecule type" value="Genomic_DNA"/>
</dbReference>
<dbReference type="Proteomes" id="UP000006352">
    <property type="component" value="Unassembled WGS sequence"/>
</dbReference>
<feature type="region of interest" description="Disordered" evidence="1">
    <location>
        <begin position="50"/>
        <end position="70"/>
    </location>
</feature>
<dbReference type="GO" id="GO:0061630">
    <property type="term" value="F:ubiquitin protein ligase activity"/>
    <property type="evidence" value="ECO:0007669"/>
    <property type="project" value="TreeGrafter"/>
</dbReference>
<evidence type="ECO:0000256" key="2">
    <source>
        <dbReference type="SAM" id="Phobius"/>
    </source>
</evidence>
<dbReference type="HOGENOM" id="CLU_021856_0_0_1"/>
<dbReference type="GeneID" id="24093677"/>
<dbReference type="STRING" id="599839.J4I844"/>
<dbReference type="AlphaFoldDB" id="J4I844"/>
<feature type="region of interest" description="Disordered" evidence="1">
    <location>
        <begin position="495"/>
        <end position="576"/>
    </location>
</feature>
<evidence type="ECO:0000256" key="1">
    <source>
        <dbReference type="SAM" id="MobiDB-lite"/>
    </source>
</evidence>
<dbReference type="InParanoid" id="J4I844"/>
<keyword evidence="2" id="KW-0472">Membrane</keyword>
<dbReference type="PANTHER" id="PTHR22696:SF1">
    <property type="entry name" value="E3 UBIQUITIN-PROTEIN LIGASE RNF26"/>
    <property type="match status" value="1"/>
</dbReference>
<accession>J4I844</accession>
<sequence length="721" mass="80382">MDGHPDINGENERSAAYATVLKVATRLLGFPSRVLARMRRLDEILGEESIHPREHRATGGQFSRSQAGEGSPPFPGPLGFLTSGYFCGLFVMALLLNRIHNIVVPSRNPVAVRRRAGAGSIHDHRPLHPNSLGLFFPANLSSTFSRVVFRIPSIYLLGKSLFIWFVLLLQVSHVYPSWKLGWLQSISHWAKQKNMEDICWFTFTSTCVALAVGALTNGLEGFHLNSNSPFNLFSFAFQLHIYASPTTHAEKSPGFPSRPSKHVIITILIPLLQAKVKKQWSRLRLPPTTACALLNLAHFHSIIWTSPSSYPLTNFFPCVVESMLCFIVSLSVGLNVLTQLLVEGSITRPLFGHVQTLLPKMDEDFGIALVRLGTASLETTSVAGFGNEVSDIANAAGTIAGRAHEEDKGSIEIDRSGVVSLTPSYDRQGRQRTQRRGFKNEISNVKAQAQPSDLWADTMVNLGWLRALRAFVLTSGKAVRRLFGVIWANVRNSRNESMNQSGDSPTSTPSRTRLQIRSDADEDEGADVAEYHRFLRGQSLTDDEDDGFEPQQDVDRESMSPSTSSFSSDEDEDRGETVRLYADLSQADSISTPAPMLLAHMTSTSPLTRRRYQGLVSDPQPQNEKADDWEDLIRDRRESKRGQGDTADTGRLSLTLTLDALLCATTVERTWHHVRLRRNIAVHVVVEAWMVIRKYIFLEQSQYSMNVDYTVHLNLNVSLCK</sequence>
<dbReference type="GO" id="GO:0006511">
    <property type="term" value="P:ubiquitin-dependent protein catabolic process"/>
    <property type="evidence" value="ECO:0007669"/>
    <property type="project" value="TreeGrafter"/>
</dbReference>
<keyword evidence="4" id="KW-1185">Reference proteome</keyword>
<protein>
    <submittedName>
        <fullName evidence="3">Uncharacterized protein</fullName>
    </submittedName>
</protein>
<dbReference type="PANTHER" id="PTHR22696">
    <property type="entry name" value="E3 UBIQUITIN-PROTEIN LIGASE RNF26"/>
    <property type="match status" value="1"/>
</dbReference>
<organism evidence="3 4">
    <name type="scientific">Fibroporia radiculosa</name>
    <dbReference type="NCBI Taxonomy" id="599839"/>
    <lineage>
        <taxon>Eukaryota</taxon>
        <taxon>Fungi</taxon>
        <taxon>Dikarya</taxon>
        <taxon>Basidiomycota</taxon>
        <taxon>Agaricomycotina</taxon>
        <taxon>Agaricomycetes</taxon>
        <taxon>Polyporales</taxon>
        <taxon>Fibroporiaceae</taxon>
        <taxon>Fibroporia</taxon>
    </lineage>
</organism>
<reference evidence="3 4" key="1">
    <citation type="journal article" date="2012" name="Appl. Environ. Microbiol.">
        <title>Short-read sequencing for genomic analysis of the brown rot fungus Fibroporia radiculosa.</title>
        <authorList>
            <person name="Tang J.D."/>
            <person name="Perkins A.D."/>
            <person name="Sonstegard T.S."/>
            <person name="Schroeder S.G."/>
            <person name="Burgess S.C."/>
            <person name="Diehl S.V."/>
        </authorList>
    </citation>
    <scope>NUCLEOTIDE SEQUENCE [LARGE SCALE GENOMIC DNA]</scope>
    <source>
        <strain evidence="3 4">TFFH 294</strain>
    </source>
</reference>
<feature type="transmembrane region" description="Helical" evidence="2">
    <location>
        <begin position="78"/>
        <end position="97"/>
    </location>
</feature>
<dbReference type="GO" id="GO:0016567">
    <property type="term" value="P:protein ubiquitination"/>
    <property type="evidence" value="ECO:0007669"/>
    <property type="project" value="TreeGrafter"/>
</dbReference>
<dbReference type="RefSeq" id="XP_012178049.1">
    <property type="nucleotide sequence ID" value="XM_012322659.1"/>
</dbReference>
<evidence type="ECO:0000313" key="3">
    <source>
        <dbReference type="EMBL" id="CCL98766.1"/>
    </source>
</evidence>
<name>J4I844_9APHY</name>
<keyword evidence="2" id="KW-1133">Transmembrane helix</keyword>
<keyword evidence="2" id="KW-0812">Transmembrane</keyword>
<feature type="compositionally biased region" description="Polar residues" evidence="1">
    <location>
        <begin position="495"/>
        <end position="515"/>
    </location>
</feature>
<evidence type="ECO:0000313" key="4">
    <source>
        <dbReference type="Proteomes" id="UP000006352"/>
    </source>
</evidence>
<dbReference type="OrthoDB" id="66726at2759"/>